<evidence type="ECO:0000313" key="3">
    <source>
        <dbReference type="Proteomes" id="UP001586593"/>
    </source>
</evidence>
<feature type="region of interest" description="Disordered" evidence="1">
    <location>
        <begin position="1"/>
        <end position="124"/>
    </location>
</feature>
<proteinExistence type="predicted"/>
<feature type="compositionally biased region" description="Basic and acidic residues" evidence="1">
    <location>
        <begin position="76"/>
        <end position="102"/>
    </location>
</feature>
<accession>A0ABR3XTH3</accession>
<evidence type="ECO:0000313" key="2">
    <source>
        <dbReference type="EMBL" id="KAL1878832.1"/>
    </source>
</evidence>
<name>A0ABR3XTH3_9PEZI</name>
<feature type="compositionally biased region" description="Acidic residues" evidence="1">
    <location>
        <begin position="106"/>
        <end position="118"/>
    </location>
</feature>
<organism evidence="2 3">
    <name type="scientific">Phialemonium thermophilum</name>
    <dbReference type="NCBI Taxonomy" id="223376"/>
    <lineage>
        <taxon>Eukaryota</taxon>
        <taxon>Fungi</taxon>
        <taxon>Dikarya</taxon>
        <taxon>Ascomycota</taxon>
        <taxon>Pezizomycotina</taxon>
        <taxon>Sordariomycetes</taxon>
        <taxon>Sordariomycetidae</taxon>
        <taxon>Cephalothecales</taxon>
        <taxon>Cephalothecaceae</taxon>
        <taxon>Phialemonium</taxon>
    </lineage>
</organism>
<gene>
    <name evidence="2" type="ORF">VTK73DRAFT_7485</name>
</gene>
<reference evidence="2 3" key="1">
    <citation type="journal article" date="2024" name="Commun. Biol.">
        <title>Comparative genomic analysis of thermophilic fungi reveals convergent evolutionary adaptations and gene losses.</title>
        <authorList>
            <person name="Steindorff A.S."/>
            <person name="Aguilar-Pontes M.V."/>
            <person name="Robinson A.J."/>
            <person name="Andreopoulos B."/>
            <person name="LaButti K."/>
            <person name="Kuo A."/>
            <person name="Mondo S."/>
            <person name="Riley R."/>
            <person name="Otillar R."/>
            <person name="Haridas S."/>
            <person name="Lipzen A."/>
            <person name="Grimwood J."/>
            <person name="Schmutz J."/>
            <person name="Clum A."/>
            <person name="Reid I.D."/>
            <person name="Moisan M.C."/>
            <person name="Butler G."/>
            <person name="Nguyen T.T.M."/>
            <person name="Dewar K."/>
            <person name="Conant G."/>
            <person name="Drula E."/>
            <person name="Henrissat B."/>
            <person name="Hansel C."/>
            <person name="Singer S."/>
            <person name="Hutchinson M.I."/>
            <person name="de Vries R.P."/>
            <person name="Natvig D.O."/>
            <person name="Powell A.J."/>
            <person name="Tsang A."/>
            <person name="Grigoriev I.V."/>
        </authorList>
    </citation>
    <scope>NUCLEOTIDE SEQUENCE [LARGE SCALE GENOMIC DNA]</scope>
    <source>
        <strain evidence="2 3">ATCC 24622</strain>
    </source>
</reference>
<dbReference type="Pfam" id="PF08297">
    <property type="entry name" value="U3_snoRNA_assoc"/>
    <property type="match status" value="1"/>
</dbReference>
<feature type="compositionally biased region" description="Basic and acidic residues" evidence="1">
    <location>
        <begin position="245"/>
        <end position="261"/>
    </location>
</feature>
<dbReference type="InterPro" id="IPR013268">
    <property type="entry name" value="UTP16"/>
</dbReference>
<comment type="caution">
    <text evidence="2">The sequence shown here is derived from an EMBL/GenBank/DDBJ whole genome shotgun (WGS) entry which is preliminary data.</text>
</comment>
<dbReference type="EMBL" id="JAZHXJ010000048">
    <property type="protein sequence ID" value="KAL1878832.1"/>
    <property type="molecule type" value="Genomic_DNA"/>
</dbReference>
<feature type="compositionally biased region" description="Polar residues" evidence="1">
    <location>
        <begin position="28"/>
        <end position="44"/>
    </location>
</feature>
<sequence length="311" mass="34835">MSGSACTTPARRNPTVSRSQKQDRSAGMAQSNENEIPQDLSSNAGDEVYKTPMERKHIVFDDNDFDSDPFVTPLERPLKGSDAKQQEDLNDAEESRSLRGRNDSNSGEEDEQDDDDAAPEAVSTRLAVKQSIKLEQAAARAAESQAVAKKRKRRERDALFKKQAEARRKALDKLASNETPNIVPPSALIKSQNDDRRTEPDVQPSKRIVVPDILPPELLESDDEKEQPESTALSSERTLKRPRLGKLDKEPSHGSRVRQDKTVGSTILRVITDEGSKTLPPRVNRQSRNVKEQLQIRRRAAKRRGGFLVKR</sequence>
<feature type="region of interest" description="Disordered" evidence="1">
    <location>
        <begin position="139"/>
        <end position="264"/>
    </location>
</feature>
<dbReference type="Proteomes" id="UP001586593">
    <property type="component" value="Unassembled WGS sequence"/>
</dbReference>
<protein>
    <submittedName>
        <fullName evidence="2">Uncharacterized protein</fullName>
    </submittedName>
</protein>
<feature type="compositionally biased region" description="Basic and acidic residues" evidence="1">
    <location>
        <begin position="47"/>
        <end position="60"/>
    </location>
</feature>
<keyword evidence="3" id="KW-1185">Reference proteome</keyword>
<feature type="compositionally biased region" description="Basic and acidic residues" evidence="1">
    <location>
        <begin position="155"/>
        <end position="172"/>
    </location>
</feature>
<evidence type="ECO:0000256" key="1">
    <source>
        <dbReference type="SAM" id="MobiDB-lite"/>
    </source>
</evidence>